<evidence type="ECO:0000313" key="1">
    <source>
        <dbReference type="EMBL" id="RWR22839.1"/>
    </source>
</evidence>
<name>A0A3S3P814_9MICO</name>
<dbReference type="EMBL" id="RBZY01000003">
    <property type="protein sequence ID" value="RWR22839.1"/>
    <property type="molecule type" value="Genomic_DNA"/>
</dbReference>
<accession>A0A3S3P814</accession>
<comment type="caution">
    <text evidence="1">The sequence shown here is derived from an EMBL/GenBank/DDBJ whole genome shotgun (WGS) entry which is preliminary data.</text>
</comment>
<organism evidence="1 2">
    <name type="scientific">Microbacterium enclense</name>
    <dbReference type="NCBI Taxonomy" id="993073"/>
    <lineage>
        <taxon>Bacteria</taxon>
        <taxon>Bacillati</taxon>
        <taxon>Actinomycetota</taxon>
        <taxon>Actinomycetes</taxon>
        <taxon>Micrococcales</taxon>
        <taxon>Microbacteriaceae</taxon>
        <taxon>Microbacterium</taxon>
    </lineage>
</organism>
<gene>
    <name evidence="1" type="ORF">D8Y23_01235</name>
</gene>
<sequence>MIVTMKGAIVSDYRVDPDRVIGVLAGVDDAGAGISQAIDDMDALALEGQSLVADGRRTLASAWSDLLDERRYVPGKLAHIVAAAASSVSEATTAVVTGDVDMSVTTAEAESRAMDEWGIDSSVAYGQGY</sequence>
<dbReference type="AlphaFoldDB" id="A0A3S3P814"/>
<evidence type="ECO:0000313" key="2">
    <source>
        <dbReference type="Proteomes" id="UP000285970"/>
    </source>
</evidence>
<proteinExistence type="predicted"/>
<dbReference type="Proteomes" id="UP000285970">
    <property type="component" value="Unassembled WGS sequence"/>
</dbReference>
<protein>
    <submittedName>
        <fullName evidence="1">Uncharacterized protein</fullName>
    </submittedName>
</protein>
<reference evidence="1 2" key="1">
    <citation type="journal article" date="2018" name="Front. Microbiol.">
        <title>Novel Insights Into Bacterial Dimethylsulfoniopropionate Catabolism in the East China Sea.</title>
        <authorList>
            <person name="Liu J."/>
            <person name="Liu J."/>
            <person name="Zhang S.H."/>
            <person name="Liang J."/>
            <person name="Lin H."/>
            <person name="Song D."/>
            <person name="Yang G.P."/>
            <person name="Todd J.D."/>
            <person name="Zhang X.H."/>
        </authorList>
    </citation>
    <scope>NUCLEOTIDE SEQUENCE [LARGE SCALE GENOMIC DNA]</scope>
    <source>
        <strain evidence="1 2">ZYFD042</strain>
    </source>
</reference>